<gene>
    <name evidence="5" type="ORF">SIN8267_00906</name>
</gene>
<dbReference type="InterPro" id="IPR018060">
    <property type="entry name" value="HTH_AraC"/>
</dbReference>
<dbReference type="EMBL" id="CAKLPX010000001">
    <property type="protein sequence ID" value="CAH0990806.1"/>
    <property type="molecule type" value="Genomic_DNA"/>
</dbReference>
<keyword evidence="6" id="KW-1185">Reference proteome</keyword>
<comment type="caution">
    <text evidence="5">The sequence shown here is derived from an EMBL/GenBank/DDBJ whole genome shotgun (WGS) entry which is preliminary data.</text>
</comment>
<evidence type="ECO:0000256" key="3">
    <source>
        <dbReference type="ARBA" id="ARBA00023163"/>
    </source>
</evidence>
<dbReference type="RefSeq" id="WP_237443477.1">
    <property type="nucleotide sequence ID" value="NZ_CAKLPX010000001.1"/>
</dbReference>
<evidence type="ECO:0000256" key="2">
    <source>
        <dbReference type="ARBA" id="ARBA00023125"/>
    </source>
</evidence>
<dbReference type="PANTHER" id="PTHR47894:SF1">
    <property type="entry name" value="HTH-TYPE TRANSCRIPTIONAL REGULATOR VQSM"/>
    <property type="match status" value="1"/>
</dbReference>
<feature type="domain" description="HTH araC/xylS-type" evidence="4">
    <location>
        <begin position="243"/>
        <end position="341"/>
    </location>
</feature>
<accession>A0ABN8EL26</accession>
<dbReference type="Proteomes" id="UP000838100">
    <property type="component" value="Unassembled WGS sequence"/>
</dbReference>
<dbReference type="PROSITE" id="PS01124">
    <property type="entry name" value="HTH_ARAC_FAMILY_2"/>
    <property type="match status" value="1"/>
</dbReference>
<evidence type="ECO:0000313" key="5">
    <source>
        <dbReference type="EMBL" id="CAH0990806.1"/>
    </source>
</evidence>
<dbReference type="SUPFAM" id="SSF46689">
    <property type="entry name" value="Homeodomain-like"/>
    <property type="match status" value="1"/>
</dbReference>
<dbReference type="InterPro" id="IPR032687">
    <property type="entry name" value="AraC-type_N"/>
</dbReference>
<dbReference type="Pfam" id="PF12833">
    <property type="entry name" value="HTH_18"/>
    <property type="match status" value="1"/>
</dbReference>
<name>A0ABN8EL26_9GAMM</name>
<evidence type="ECO:0000256" key="1">
    <source>
        <dbReference type="ARBA" id="ARBA00023015"/>
    </source>
</evidence>
<dbReference type="SMART" id="SM00342">
    <property type="entry name" value="HTH_ARAC"/>
    <property type="match status" value="1"/>
</dbReference>
<sequence length="355" mass="39965">MSVDNVPTKYARSLLKLITEKGYPIEGILLEAGVDFDPNDEQAANYHDEMSALQYSKLYQLILSLLQDESFGIRLGRGFTPGAFRMMCYAIIHSENLGKALRRASDFFRIFFNAQAELTLEIQGDVAIVGYVEPSKEPDKSVQATDAYGLSMWHRFCGWLTGRTLELQEVQFQAGPPENSQRYEELFGCPVTFNHSQNVMVFDASCLSWSLVHTEQSLKEFLRTAPYQLIVMPSKASDTGLIAQVRALIGHDFSQGFPSFEEITGALNMSAPTLRRRLKREGKTFQQLKDECRRDAAIAYLSRPDLSINAVAVLMGFTDPSAFHRSFKKWTGMPPGEYRSRELFAEPDAEQPSAP</sequence>
<proteinExistence type="predicted"/>
<keyword evidence="3" id="KW-0804">Transcription</keyword>
<keyword evidence="2" id="KW-0238">DNA-binding</keyword>
<evidence type="ECO:0000259" key="4">
    <source>
        <dbReference type="PROSITE" id="PS01124"/>
    </source>
</evidence>
<evidence type="ECO:0000313" key="6">
    <source>
        <dbReference type="Proteomes" id="UP000838100"/>
    </source>
</evidence>
<organism evidence="5 6">
    <name type="scientific">Sinobacterium norvegicum</name>
    <dbReference type="NCBI Taxonomy" id="1641715"/>
    <lineage>
        <taxon>Bacteria</taxon>
        <taxon>Pseudomonadati</taxon>
        <taxon>Pseudomonadota</taxon>
        <taxon>Gammaproteobacteria</taxon>
        <taxon>Cellvibrionales</taxon>
        <taxon>Spongiibacteraceae</taxon>
        <taxon>Sinobacterium</taxon>
    </lineage>
</organism>
<dbReference type="PRINTS" id="PR00032">
    <property type="entry name" value="HTHARAC"/>
</dbReference>
<reference evidence="5" key="1">
    <citation type="submission" date="2021-12" db="EMBL/GenBank/DDBJ databases">
        <authorList>
            <person name="Rodrigo-Torres L."/>
            <person name="Arahal R. D."/>
            <person name="Lucena T."/>
        </authorList>
    </citation>
    <scope>NUCLEOTIDE SEQUENCE</scope>
    <source>
        <strain evidence="5">CECT 8267</strain>
    </source>
</reference>
<keyword evidence="1" id="KW-0805">Transcription regulation</keyword>
<protein>
    <submittedName>
        <fullName evidence="5">HTH-type transcriptional regulator</fullName>
    </submittedName>
</protein>
<dbReference type="InterPro" id="IPR020449">
    <property type="entry name" value="Tscrpt_reg_AraC-type_HTH"/>
</dbReference>
<dbReference type="PANTHER" id="PTHR47894">
    <property type="entry name" value="HTH-TYPE TRANSCRIPTIONAL REGULATOR GADX"/>
    <property type="match status" value="1"/>
</dbReference>
<dbReference type="InterPro" id="IPR009057">
    <property type="entry name" value="Homeodomain-like_sf"/>
</dbReference>
<dbReference type="Gene3D" id="1.10.10.60">
    <property type="entry name" value="Homeodomain-like"/>
    <property type="match status" value="1"/>
</dbReference>
<dbReference type="Pfam" id="PF12625">
    <property type="entry name" value="Arabinose_bd"/>
    <property type="match status" value="1"/>
</dbReference>